<gene>
    <name evidence="8" type="ORF">OKIT_0156</name>
</gene>
<dbReference type="InterPro" id="IPR036259">
    <property type="entry name" value="MFS_trans_sf"/>
</dbReference>
<evidence type="ECO:0000256" key="4">
    <source>
        <dbReference type="ARBA" id="ARBA00022989"/>
    </source>
</evidence>
<feature type="transmembrane region" description="Helical" evidence="6">
    <location>
        <begin position="140"/>
        <end position="159"/>
    </location>
</feature>
<dbReference type="OrthoDB" id="9816124at2"/>
<name>G9WEW0_9LACO</name>
<dbReference type="eggNOG" id="COG2814">
    <property type="taxonomic scope" value="Bacteria"/>
</dbReference>
<keyword evidence="5 6" id="KW-0472">Membrane</keyword>
<keyword evidence="9" id="KW-1185">Reference proteome</keyword>
<protein>
    <submittedName>
        <fullName evidence="8">Permease of the major facilitator superfamily</fullName>
    </submittedName>
</protein>
<dbReference type="EMBL" id="AFVZ01000001">
    <property type="protein sequence ID" value="EHN58283.1"/>
    <property type="molecule type" value="Genomic_DNA"/>
</dbReference>
<dbReference type="InterPro" id="IPR053160">
    <property type="entry name" value="MFS_DHA3_Transporter"/>
</dbReference>
<keyword evidence="3 6" id="KW-0812">Transmembrane</keyword>
<dbReference type="PANTHER" id="PTHR23530">
    <property type="entry name" value="TRANSPORT PROTEIN-RELATED"/>
    <property type="match status" value="1"/>
</dbReference>
<keyword evidence="2" id="KW-0813">Transport</keyword>
<evidence type="ECO:0000256" key="6">
    <source>
        <dbReference type="SAM" id="Phobius"/>
    </source>
</evidence>
<reference evidence="8 9" key="1">
    <citation type="journal article" date="2012" name="PLoS ONE">
        <title>Functional divergence in the genus oenococcus as predicted by genome sequencing of the newly-described species, Oenococcus kitaharae.</title>
        <authorList>
            <person name="Borneman A.R."/>
            <person name="McCarthy J.M."/>
            <person name="Chambers P.J."/>
            <person name="Bartowsky E.J."/>
        </authorList>
    </citation>
    <scope>NUCLEOTIDE SEQUENCE [LARGE SCALE GENOMIC DNA]</scope>
    <source>
        <strain evidence="9">DSM17330</strain>
    </source>
</reference>
<keyword evidence="4 6" id="KW-1133">Transmembrane helix</keyword>
<feature type="transmembrane region" description="Helical" evidence="6">
    <location>
        <begin position="14"/>
        <end position="33"/>
    </location>
</feature>
<evidence type="ECO:0000313" key="8">
    <source>
        <dbReference type="EMBL" id="EHN58283.1"/>
    </source>
</evidence>
<feature type="transmembrane region" description="Helical" evidence="6">
    <location>
        <begin position="363"/>
        <end position="383"/>
    </location>
</feature>
<comment type="caution">
    <text evidence="8">The sequence shown here is derived from an EMBL/GenBank/DDBJ whole genome shotgun (WGS) entry which is preliminary data.</text>
</comment>
<feature type="transmembrane region" description="Helical" evidence="6">
    <location>
        <begin position="304"/>
        <end position="325"/>
    </location>
</feature>
<evidence type="ECO:0000256" key="3">
    <source>
        <dbReference type="ARBA" id="ARBA00022692"/>
    </source>
</evidence>
<dbReference type="PANTHER" id="PTHR23530:SF1">
    <property type="entry name" value="PERMEASE, MAJOR FACILITATOR SUPERFAMILY-RELATED"/>
    <property type="match status" value="1"/>
</dbReference>
<dbReference type="AlphaFoldDB" id="G9WEW0"/>
<dbReference type="CDD" id="cd06174">
    <property type="entry name" value="MFS"/>
    <property type="match status" value="1"/>
</dbReference>
<feature type="transmembrane region" description="Helical" evidence="6">
    <location>
        <begin position="218"/>
        <end position="237"/>
    </location>
</feature>
<feature type="transmembrane region" description="Helical" evidence="6">
    <location>
        <begin position="71"/>
        <end position="90"/>
    </location>
</feature>
<dbReference type="InterPro" id="IPR011701">
    <property type="entry name" value="MFS"/>
</dbReference>
<feature type="domain" description="Major facilitator superfamily (MFS) profile" evidence="7">
    <location>
        <begin position="1"/>
        <end position="392"/>
    </location>
</feature>
<proteinExistence type="predicted"/>
<dbReference type="Gene3D" id="1.20.1250.20">
    <property type="entry name" value="MFS general substrate transporter like domains"/>
    <property type="match status" value="1"/>
</dbReference>
<evidence type="ECO:0000256" key="2">
    <source>
        <dbReference type="ARBA" id="ARBA00022448"/>
    </source>
</evidence>
<dbReference type="GO" id="GO:0022857">
    <property type="term" value="F:transmembrane transporter activity"/>
    <property type="evidence" value="ECO:0007669"/>
    <property type="project" value="InterPro"/>
</dbReference>
<dbReference type="PROSITE" id="PS50850">
    <property type="entry name" value="MFS"/>
    <property type="match status" value="1"/>
</dbReference>
<comment type="subcellular location">
    <subcellularLocation>
        <location evidence="1">Cell membrane</location>
        <topology evidence="1">Multi-pass membrane protein</topology>
    </subcellularLocation>
</comment>
<dbReference type="InterPro" id="IPR020846">
    <property type="entry name" value="MFS_dom"/>
</dbReference>
<feature type="transmembrane region" description="Helical" evidence="6">
    <location>
        <begin position="281"/>
        <end position="298"/>
    </location>
</feature>
<feature type="transmembrane region" description="Helical" evidence="6">
    <location>
        <begin position="337"/>
        <end position="357"/>
    </location>
</feature>
<evidence type="ECO:0000259" key="7">
    <source>
        <dbReference type="PROSITE" id="PS50850"/>
    </source>
</evidence>
<dbReference type="Proteomes" id="UP000004959">
    <property type="component" value="Chromosome"/>
</dbReference>
<feature type="transmembrane region" description="Helical" evidence="6">
    <location>
        <begin position="165"/>
        <end position="182"/>
    </location>
</feature>
<accession>G9WEW0</accession>
<evidence type="ECO:0000313" key="9">
    <source>
        <dbReference type="Proteomes" id="UP000004959"/>
    </source>
</evidence>
<dbReference type="SUPFAM" id="SSF103473">
    <property type="entry name" value="MFS general substrate transporter"/>
    <property type="match status" value="1"/>
</dbReference>
<dbReference type="STRING" id="336988.NT96_03980"/>
<dbReference type="Pfam" id="PF07690">
    <property type="entry name" value="MFS_1"/>
    <property type="match status" value="1"/>
</dbReference>
<dbReference type="RefSeq" id="WP_007744446.1">
    <property type="nucleotide sequence ID" value="NZ_CM001398.1"/>
</dbReference>
<evidence type="ECO:0000256" key="1">
    <source>
        <dbReference type="ARBA" id="ARBA00004651"/>
    </source>
</evidence>
<sequence length="393" mass="44804">MDNKIIRQNIYKGYIYQFASYFGITSLWVMYLGQRGLSLWQIGLCESIFHIASFMFELPTGVLADRFKYKTILIFGRLLAFISAAIMLFANNFFFFAVSFIFSAWSYNMQSGTIDALMYESLDPKDRQGRYPHVISVSNSLIEAASTIGAMLAAVFVHWHFQTTYWIEIACAIIAGLTAYKMHEPIRQKDRAAESQPRIWSIVKGSAKFLYQTKQLQHLIMIEALFSSICTCYYYYFQSLMADYHFSSWSISLLMLTSAITNIAAVQMTPYLQRRFPQKHLIFGLSVLLTLSMLLTWIDWIPTLVGLYLIVNLLAAAVEPLFSNYNNQLIPSGQRATLLSTASMLFSLSMIIMFPLVGYLIQMINFSMAFGLLGLIFCALLFWETLAGRKSAA</sequence>
<feature type="transmembrane region" description="Helical" evidence="6">
    <location>
        <begin position="249"/>
        <end position="269"/>
    </location>
</feature>
<dbReference type="GO" id="GO:0005886">
    <property type="term" value="C:plasma membrane"/>
    <property type="evidence" value="ECO:0007669"/>
    <property type="project" value="UniProtKB-SubCell"/>
</dbReference>
<dbReference type="HOGENOM" id="CLU_046685_2_0_9"/>
<dbReference type="PATRIC" id="fig|1045004.4.peg.159"/>
<evidence type="ECO:0000256" key="5">
    <source>
        <dbReference type="ARBA" id="ARBA00023136"/>
    </source>
</evidence>
<organism evidence="8 9">
    <name type="scientific">Oenococcus kitaharae DSM 17330</name>
    <dbReference type="NCBI Taxonomy" id="1045004"/>
    <lineage>
        <taxon>Bacteria</taxon>
        <taxon>Bacillati</taxon>
        <taxon>Bacillota</taxon>
        <taxon>Bacilli</taxon>
        <taxon>Lactobacillales</taxon>
        <taxon>Lactobacillaceae</taxon>
        <taxon>Oenococcus</taxon>
    </lineage>
</organism>